<evidence type="ECO:0000313" key="3">
    <source>
        <dbReference type="Proteomes" id="UP000317944"/>
    </source>
</evidence>
<accession>A0A544UGA7</accession>
<evidence type="ECO:0000313" key="2">
    <source>
        <dbReference type="EMBL" id="TQR31708.1"/>
    </source>
</evidence>
<feature type="domain" description="Helix-turn-helix" evidence="1">
    <location>
        <begin position="18"/>
        <end position="66"/>
    </location>
</feature>
<dbReference type="OrthoDB" id="2737532at2"/>
<dbReference type="AlphaFoldDB" id="A0A544UGA7"/>
<protein>
    <submittedName>
        <fullName evidence="2">DNA-binding protein</fullName>
    </submittedName>
</protein>
<dbReference type="GO" id="GO:0003677">
    <property type="term" value="F:DNA binding"/>
    <property type="evidence" value="ECO:0007669"/>
    <property type="project" value="UniProtKB-KW"/>
</dbReference>
<dbReference type="InterPro" id="IPR009061">
    <property type="entry name" value="DNA-bd_dom_put_sf"/>
</dbReference>
<dbReference type="EMBL" id="SADV01000010">
    <property type="protein sequence ID" value="TQR31708.1"/>
    <property type="molecule type" value="Genomic_DNA"/>
</dbReference>
<dbReference type="Pfam" id="PF12728">
    <property type="entry name" value="HTH_17"/>
    <property type="match status" value="1"/>
</dbReference>
<keyword evidence="2" id="KW-0238">DNA-binding</keyword>
<dbReference type="Proteomes" id="UP000317944">
    <property type="component" value="Unassembled WGS sequence"/>
</dbReference>
<sequence length="68" mass="7911">MRKGVIQMQQSNIDNDVWMNLQAAAKYLNVSYKTLLTFRSMGLEVAEIGRLRRVSKSSLDEFMKQHSF</sequence>
<organism evidence="2 3">
    <name type="scientific">Lysinibacillus sphaericus</name>
    <name type="common">Bacillus sphaericus</name>
    <dbReference type="NCBI Taxonomy" id="1421"/>
    <lineage>
        <taxon>Bacteria</taxon>
        <taxon>Bacillati</taxon>
        <taxon>Bacillota</taxon>
        <taxon>Bacilli</taxon>
        <taxon>Bacillales</taxon>
        <taxon>Bacillaceae</taxon>
        <taxon>Lysinibacillus</taxon>
    </lineage>
</organism>
<proteinExistence type="predicted"/>
<dbReference type="InterPro" id="IPR041657">
    <property type="entry name" value="HTH_17"/>
</dbReference>
<gene>
    <name evidence="2" type="ORF">C7Y47_13895</name>
</gene>
<reference evidence="2 3" key="1">
    <citation type="submission" date="2018-03" db="EMBL/GenBank/DDBJ databases">
        <title>Aerobic endospore-forming bacteria genome sequencing and assembly.</title>
        <authorList>
            <person name="Cavalcante D.A."/>
            <person name="Driks A."/>
            <person name="Putonti C."/>
            <person name="De-Souza M.T."/>
        </authorList>
    </citation>
    <scope>NUCLEOTIDE SEQUENCE [LARGE SCALE GENOMIC DNA]</scope>
    <source>
        <strain evidence="2 3">SDF0037</strain>
    </source>
</reference>
<name>A0A544UGA7_LYSSH</name>
<dbReference type="SUPFAM" id="SSF46955">
    <property type="entry name" value="Putative DNA-binding domain"/>
    <property type="match status" value="1"/>
</dbReference>
<evidence type="ECO:0000259" key="1">
    <source>
        <dbReference type="Pfam" id="PF12728"/>
    </source>
</evidence>
<comment type="caution">
    <text evidence="2">The sequence shown here is derived from an EMBL/GenBank/DDBJ whole genome shotgun (WGS) entry which is preliminary data.</text>
</comment>